<dbReference type="Proteomes" id="UP001152795">
    <property type="component" value="Unassembled WGS sequence"/>
</dbReference>
<proteinExistence type="inferred from homology"/>
<dbReference type="InterPro" id="IPR011611">
    <property type="entry name" value="PfkB_dom"/>
</dbReference>
<dbReference type="Gene3D" id="3.40.1190.20">
    <property type="match status" value="1"/>
</dbReference>
<dbReference type="EMBL" id="CACRXK020003257">
    <property type="protein sequence ID" value="CAB3998062.1"/>
    <property type="molecule type" value="Genomic_DNA"/>
</dbReference>
<dbReference type="SUPFAM" id="SSF53613">
    <property type="entry name" value="Ribokinase-like"/>
    <property type="match status" value="1"/>
</dbReference>
<gene>
    <name evidence="2" type="ORF">PACLA_8A035531</name>
</gene>
<dbReference type="InterPro" id="IPR007342">
    <property type="entry name" value="PsuG"/>
</dbReference>
<dbReference type="Pfam" id="PF00294">
    <property type="entry name" value="PfkB"/>
    <property type="match status" value="1"/>
</dbReference>
<dbReference type="GO" id="GO:0016798">
    <property type="term" value="F:hydrolase activity, acting on glycosyl bonds"/>
    <property type="evidence" value="ECO:0007669"/>
    <property type="project" value="TreeGrafter"/>
</dbReference>
<reference evidence="2" key="1">
    <citation type="submission" date="2020-04" db="EMBL/GenBank/DDBJ databases">
        <authorList>
            <person name="Alioto T."/>
            <person name="Alioto T."/>
            <person name="Gomez Garrido J."/>
        </authorList>
    </citation>
    <scope>NUCLEOTIDE SEQUENCE</scope>
    <source>
        <strain evidence="2">A484AB</strain>
    </source>
</reference>
<dbReference type="PANTHER" id="PTHR42909:SF1">
    <property type="entry name" value="CARBOHYDRATE KINASE PFKB DOMAIN-CONTAINING PROTEIN"/>
    <property type="match status" value="1"/>
</dbReference>
<evidence type="ECO:0000259" key="1">
    <source>
        <dbReference type="Pfam" id="PF00294"/>
    </source>
</evidence>
<keyword evidence="3" id="KW-1185">Reference proteome</keyword>
<name>A0A6S7H568_PARCT</name>
<dbReference type="Pfam" id="PF04227">
    <property type="entry name" value="Indigoidine_A"/>
    <property type="match status" value="1"/>
</dbReference>
<dbReference type="InterPro" id="IPR029056">
    <property type="entry name" value="Ribokinase-like"/>
</dbReference>
<dbReference type="GO" id="GO:0006796">
    <property type="term" value="P:phosphate-containing compound metabolic process"/>
    <property type="evidence" value="ECO:0007669"/>
    <property type="project" value="UniProtKB-ARBA"/>
</dbReference>
<dbReference type="InterPro" id="IPR022830">
    <property type="entry name" value="Indigdn_synthA-like"/>
</dbReference>
<dbReference type="HAMAP" id="MF_01876">
    <property type="entry name" value="PsiMP_glycosidase"/>
    <property type="match status" value="1"/>
</dbReference>
<feature type="domain" description="Carbohydrate kinase PfkB" evidence="1">
    <location>
        <begin position="356"/>
        <end position="468"/>
    </location>
</feature>
<dbReference type="AlphaFoldDB" id="A0A6S7H568"/>
<organism evidence="2 3">
    <name type="scientific">Paramuricea clavata</name>
    <name type="common">Red gorgonian</name>
    <name type="synonym">Violescent sea-whip</name>
    <dbReference type="NCBI Taxonomy" id="317549"/>
    <lineage>
        <taxon>Eukaryota</taxon>
        <taxon>Metazoa</taxon>
        <taxon>Cnidaria</taxon>
        <taxon>Anthozoa</taxon>
        <taxon>Octocorallia</taxon>
        <taxon>Malacalcyonacea</taxon>
        <taxon>Plexauridae</taxon>
        <taxon>Paramuricea</taxon>
    </lineage>
</organism>
<comment type="caution">
    <text evidence="2">The sequence shown here is derived from an EMBL/GenBank/DDBJ whole genome shotgun (WGS) entry which is preliminary data.</text>
</comment>
<sequence>MLRRWSCDGGRYLNFVAKYSSNSWKSKTVVHKEVSEALLKNKPVVALESTIITHGMPFPQNLKTARSVIEIIRRNGVVPATVAVLNGELHIGLTRSELEYISKMGKSAIKTSRRDIPAVLSKGLVGGTTVSGTMVAAAVAGIPIFVTGGIGGVHYGADKTFDVSADLTELGRTPVTVVCAGVKSILDIGLTLEYLETHGVTVATFGDSLDFPAFFTPNSGFKVPYNVKTPEEAASMIECNIEMGLKSGMLIGVPIPESHAPLGTQIEAAIQQALQDAKNKGVSGKEVTPFVLQRVNQLTKGKSLEANIALIQNNALVGSQIALELNKLREIKAYGKPQTVPNISEDHTPKTAKQPVVIGGSNIDFTAKANSEIMFYGATNVGRVRQTFGGVGRNIAECIARIGHCKPLLISAVGGDDLGEMLLRQLELVRVSTYGVHISKDSNTATYSVVLNNQGEVVLGIGDMEAHGEVTAQLVRRPRTDKQCLRYF</sequence>
<dbReference type="SUPFAM" id="SSF110581">
    <property type="entry name" value="Indigoidine synthase A-like"/>
    <property type="match status" value="1"/>
</dbReference>
<dbReference type="OrthoDB" id="198885at2759"/>
<dbReference type="GO" id="GO:0005737">
    <property type="term" value="C:cytoplasm"/>
    <property type="evidence" value="ECO:0007669"/>
    <property type="project" value="TreeGrafter"/>
</dbReference>
<dbReference type="Gene3D" id="3.40.1790.10">
    <property type="entry name" value="Indigoidine synthase domain"/>
    <property type="match status" value="1"/>
</dbReference>
<evidence type="ECO:0000313" key="2">
    <source>
        <dbReference type="EMBL" id="CAB3998062.1"/>
    </source>
</evidence>
<accession>A0A6S7H568</accession>
<evidence type="ECO:0000313" key="3">
    <source>
        <dbReference type="Proteomes" id="UP001152795"/>
    </source>
</evidence>
<dbReference type="PANTHER" id="PTHR42909">
    <property type="entry name" value="ZGC:136858"/>
    <property type="match status" value="1"/>
</dbReference>
<protein>
    <submittedName>
        <fullName evidence="2">Pseudouridine-metabolizing bifunctional -like isoform X1</fullName>
    </submittedName>
</protein>
<dbReference type="GO" id="GO:0004730">
    <property type="term" value="F:pseudouridylate synthase activity"/>
    <property type="evidence" value="ECO:0007669"/>
    <property type="project" value="InterPro"/>
</dbReference>